<name>A7HV78_PARL1</name>
<dbReference type="PIRSF" id="PIRSF018005">
    <property type="entry name" value="UCP018005"/>
    <property type="match status" value="1"/>
</dbReference>
<dbReference type="NCBIfam" id="TIGR03438">
    <property type="entry name" value="egtD_ergothio"/>
    <property type="match status" value="1"/>
</dbReference>
<dbReference type="PANTHER" id="PTHR43397:SF1">
    <property type="entry name" value="ERGOTHIONEINE BIOSYNTHESIS PROTEIN 1"/>
    <property type="match status" value="1"/>
</dbReference>
<accession>A7HV78</accession>
<evidence type="ECO:0000313" key="5">
    <source>
        <dbReference type="Proteomes" id="UP000006377"/>
    </source>
</evidence>
<dbReference type="OrthoDB" id="5289726at2"/>
<dbReference type="Proteomes" id="UP000006377">
    <property type="component" value="Chromosome"/>
</dbReference>
<dbReference type="HOGENOM" id="CLU_049766_1_1_5"/>
<proteinExistence type="predicted"/>
<dbReference type="InterPro" id="IPR051128">
    <property type="entry name" value="EgtD_Methyltrsf_superfamily"/>
</dbReference>
<evidence type="ECO:0000256" key="2">
    <source>
        <dbReference type="ARBA" id="ARBA00022679"/>
    </source>
</evidence>
<evidence type="ECO:0000256" key="1">
    <source>
        <dbReference type="ARBA" id="ARBA00022603"/>
    </source>
</evidence>
<keyword evidence="1" id="KW-0489">Methyltransferase</keyword>
<dbReference type="EMBL" id="CP000774">
    <property type="protein sequence ID" value="ABS63811.1"/>
    <property type="molecule type" value="Genomic_DNA"/>
</dbReference>
<dbReference type="KEGG" id="pla:Plav_2197"/>
<dbReference type="InterPro" id="IPR035094">
    <property type="entry name" value="EgtD"/>
</dbReference>
<dbReference type="InterPro" id="IPR017804">
    <property type="entry name" value="MeTrfase_EgtD-like"/>
</dbReference>
<dbReference type="AlphaFoldDB" id="A7HV78"/>
<gene>
    <name evidence="4" type="ordered locus">Plav_2197</name>
</gene>
<dbReference type="RefSeq" id="WP_012111116.1">
    <property type="nucleotide sequence ID" value="NC_009719.1"/>
</dbReference>
<evidence type="ECO:0000259" key="3">
    <source>
        <dbReference type="Pfam" id="PF10017"/>
    </source>
</evidence>
<dbReference type="Gene3D" id="3.40.50.150">
    <property type="entry name" value="Vaccinia Virus protein VP39"/>
    <property type="match status" value="1"/>
</dbReference>
<dbReference type="SUPFAM" id="SSF53335">
    <property type="entry name" value="S-adenosyl-L-methionine-dependent methyltransferases"/>
    <property type="match status" value="1"/>
</dbReference>
<evidence type="ECO:0000313" key="4">
    <source>
        <dbReference type="EMBL" id="ABS63811.1"/>
    </source>
</evidence>
<organism evidence="4 5">
    <name type="scientific">Parvibaculum lavamentivorans (strain DS-1 / DSM 13023 / NCIMB 13966)</name>
    <dbReference type="NCBI Taxonomy" id="402881"/>
    <lineage>
        <taxon>Bacteria</taxon>
        <taxon>Pseudomonadati</taxon>
        <taxon>Pseudomonadota</taxon>
        <taxon>Alphaproteobacteria</taxon>
        <taxon>Hyphomicrobiales</taxon>
        <taxon>Parvibaculaceae</taxon>
        <taxon>Parvibaculum</taxon>
    </lineage>
</organism>
<dbReference type="STRING" id="402881.Plav_2197"/>
<dbReference type="eggNOG" id="COG4301">
    <property type="taxonomic scope" value="Bacteria"/>
</dbReference>
<sequence length="326" mass="36144">MSKSSETKLEELQDLEPSLEEFRASVIEGLSASRKTLPCKFLYDRRGSQIFDDICDLPEYYPTRTERQILEQHARDIAALIGPELRLVEFGSGAGMKIRLLLQALEKPSAYLPVDISREHLIAANADLAQTFPDLCIAPVCADYTAPFSLPDLPGISYKATAGFFPGSTIGNFTREEAVSFLAGARGLLGSGSVMIVGADLVKNIDVLRDAYDDAAGVTASFNLNLLRRINRELGGSFELAQFRHEARWNADLERIEMHLVSQRRQEVTVGGQRFSFAAGETIHTESSHKYRLASFRALAAEAGYEPIEVWMDEKQLFSVHALRAL</sequence>
<keyword evidence="5" id="KW-1185">Reference proteome</keyword>
<feature type="domain" description="Histidine-specific methyltransferase SAM-dependent" evidence="3">
    <location>
        <begin position="22"/>
        <end position="324"/>
    </location>
</feature>
<dbReference type="GO" id="GO:0008168">
    <property type="term" value="F:methyltransferase activity"/>
    <property type="evidence" value="ECO:0007669"/>
    <property type="project" value="UniProtKB-KW"/>
</dbReference>
<dbReference type="Pfam" id="PF10017">
    <property type="entry name" value="Methyltransf_33"/>
    <property type="match status" value="1"/>
</dbReference>
<dbReference type="InterPro" id="IPR029063">
    <property type="entry name" value="SAM-dependent_MTases_sf"/>
</dbReference>
<dbReference type="PANTHER" id="PTHR43397">
    <property type="entry name" value="ERGOTHIONEINE BIOSYNTHESIS PROTEIN 1"/>
    <property type="match status" value="1"/>
</dbReference>
<dbReference type="GO" id="GO:0032259">
    <property type="term" value="P:methylation"/>
    <property type="evidence" value="ECO:0007669"/>
    <property type="project" value="UniProtKB-KW"/>
</dbReference>
<keyword evidence="2" id="KW-0808">Transferase</keyword>
<protein>
    <recommendedName>
        <fullName evidence="3">Histidine-specific methyltransferase SAM-dependent domain-containing protein</fullName>
    </recommendedName>
</protein>
<reference evidence="4 5" key="1">
    <citation type="journal article" date="2011" name="Stand. Genomic Sci.">
        <title>Complete genome sequence of Parvibaculum lavamentivorans type strain (DS-1(T)).</title>
        <authorList>
            <person name="Schleheck D."/>
            <person name="Weiss M."/>
            <person name="Pitluck S."/>
            <person name="Bruce D."/>
            <person name="Land M.L."/>
            <person name="Han S."/>
            <person name="Saunders E."/>
            <person name="Tapia R."/>
            <person name="Detter C."/>
            <person name="Brettin T."/>
            <person name="Han J."/>
            <person name="Woyke T."/>
            <person name="Goodwin L."/>
            <person name="Pennacchio L."/>
            <person name="Nolan M."/>
            <person name="Cook A.M."/>
            <person name="Kjelleberg S."/>
            <person name="Thomas T."/>
        </authorList>
    </citation>
    <scope>NUCLEOTIDE SEQUENCE [LARGE SCALE GENOMIC DNA]</scope>
    <source>
        <strain evidence="5">DS-1 / DSM 13023 / NCIMB 13966</strain>
    </source>
</reference>
<dbReference type="InterPro" id="IPR019257">
    <property type="entry name" value="MeTrfase_dom"/>
</dbReference>